<name>A0A1H7X186_STIAU</name>
<proteinExistence type="predicted"/>
<sequence length="85" mass="9351">MKAYLSQRQRGFRRASIASATPPPLLNAGPPERPGALRKRPGDLTEQEIRMSLEKHRGNKTRVAAELGIAVNTLKARMRAFGIAT</sequence>
<dbReference type="EMBL" id="FOAP01000014">
    <property type="protein sequence ID" value="SEM27355.1"/>
    <property type="molecule type" value="Genomic_DNA"/>
</dbReference>
<dbReference type="PRINTS" id="PR01590">
    <property type="entry name" value="HTHFIS"/>
</dbReference>
<protein>
    <submittedName>
        <fullName evidence="3">Regulatory protein, Fis family</fullName>
    </submittedName>
</protein>
<dbReference type="InterPro" id="IPR009057">
    <property type="entry name" value="Homeodomain-like_sf"/>
</dbReference>
<dbReference type="Pfam" id="PF02954">
    <property type="entry name" value="HTH_8"/>
    <property type="match status" value="1"/>
</dbReference>
<accession>A0A1H7X186</accession>
<keyword evidence="4" id="KW-1185">Reference proteome</keyword>
<dbReference type="GO" id="GO:0043565">
    <property type="term" value="F:sequence-specific DNA binding"/>
    <property type="evidence" value="ECO:0007669"/>
    <property type="project" value="InterPro"/>
</dbReference>
<dbReference type="RefSeq" id="WP_075008910.1">
    <property type="nucleotide sequence ID" value="NZ_FOAP01000014.1"/>
</dbReference>
<evidence type="ECO:0000256" key="1">
    <source>
        <dbReference type="SAM" id="MobiDB-lite"/>
    </source>
</evidence>
<evidence type="ECO:0000259" key="2">
    <source>
        <dbReference type="Pfam" id="PF02954"/>
    </source>
</evidence>
<reference evidence="4" key="1">
    <citation type="submission" date="2016-10" db="EMBL/GenBank/DDBJ databases">
        <authorList>
            <person name="Varghese N."/>
            <person name="Submissions S."/>
        </authorList>
    </citation>
    <scope>NUCLEOTIDE SEQUENCE [LARGE SCALE GENOMIC DNA]</scope>
    <source>
        <strain evidence="4">DSM 17044</strain>
    </source>
</reference>
<evidence type="ECO:0000313" key="4">
    <source>
        <dbReference type="Proteomes" id="UP000182719"/>
    </source>
</evidence>
<dbReference type="Gene3D" id="1.10.10.60">
    <property type="entry name" value="Homeodomain-like"/>
    <property type="match status" value="1"/>
</dbReference>
<organism evidence="3 4">
    <name type="scientific">Stigmatella aurantiaca</name>
    <dbReference type="NCBI Taxonomy" id="41"/>
    <lineage>
        <taxon>Bacteria</taxon>
        <taxon>Pseudomonadati</taxon>
        <taxon>Myxococcota</taxon>
        <taxon>Myxococcia</taxon>
        <taxon>Myxococcales</taxon>
        <taxon>Cystobacterineae</taxon>
        <taxon>Archangiaceae</taxon>
        <taxon>Stigmatella</taxon>
    </lineage>
</organism>
<dbReference type="SUPFAM" id="SSF46689">
    <property type="entry name" value="Homeodomain-like"/>
    <property type="match status" value="1"/>
</dbReference>
<feature type="domain" description="DNA binding HTH" evidence="2">
    <location>
        <begin position="48"/>
        <end position="81"/>
    </location>
</feature>
<dbReference type="InterPro" id="IPR002197">
    <property type="entry name" value="HTH_Fis"/>
</dbReference>
<gene>
    <name evidence="3" type="ORF">SAMN05444354_11450</name>
</gene>
<feature type="region of interest" description="Disordered" evidence="1">
    <location>
        <begin position="1"/>
        <end position="44"/>
    </location>
</feature>
<dbReference type="Proteomes" id="UP000182719">
    <property type="component" value="Unassembled WGS sequence"/>
</dbReference>
<evidence type="ECO:0000313" key="3">
    <source>
        <dbReference type="EMBL" id="SEM27355.1"/>
    </source>
</evidence>
<dbReference type="AlphaFoldDB" id="A0A1H7X186"/>